<keyword evidence="2" id="KW-0560">Oxidoreductase</keyword>
<dbReference type="PANTHER" id="PTHR10204">
    <property type="entry name" value="NAD P H OXIDOREDUCTASE-RELATED"/>
    <property type="match status" value="1"/>
</dbReference>
<dbReference type="RefSeq" id="WP_103948737.1">
    <property type="nucleotide sequence ID" value="NZ_PQVT01000003.1"/>
</dbReference>
<dbReference type="PANTHER" id="PTHR10204:SF34">
    <property type="entry name" value="NAD(P)H DEHYDROGENASE [QUINONE] 1 ISOFORM 1"/>
    <property type="match status" value="1"/>
</dbReference>
<dbReference type="InterPro" id="IPR003680">
    <property type="entry name" value="Flavodoxin_fold"/>
</dbReference>
<comment type="caution">
    <text evidence="4">The sequence shown here is derived from an EMBL/GenBank/DDBJ whole genome shotgun (WGS) entry which is preliminary data.</text>
</comment>
<dbReference type="Gene3D" id="3.40.50.360">
    <property type="match status" value="1"/>
</dbReference>
<dbReference type="Pfam" id="PF02525">
    <property type="entry name" value="Flavodoxin_2"/>
    <property type="match status" value="1"/>
</dbReference>
<evidence type="ECO:0000313" key="5">
    <source>
        <dbReference type="Proteomes" id="UP000237025"/>
    </source>
</evidence>
<organism evidence="4 5">
    <name type="scientific">Lelliottia aquatilis</name>
    <dbReference type="NCBI Taxonomy" id="2080838"/>
    <lineage>
        <taxon>Bacteria</taxon>
        <taxon>Pseudomonadati</taxon>
        <taxon>Pseudomonadota</taxon>
        <taxon>Gammaproteobacteria</taxon>
        <taxon>Enterobacterales</taxon>
        <taxon>Enterobacteriaceae</taxon>
        <taxon>Lelliottia</taxon>
    </lineage>
</organism>
<dbReference type="Proteomes" id="UP000237025">
    <property type="component" value="Unassembled WGS sequence"/>
</dbReference>
<name>A0ABX5A494_9ENTR</name>
<comment type="similarity">
    <text evidence="1">Belongs to the NAD(P)H dehydrogenase (quinone) family.</text>
</comment>
<feature type="domain" description="Flavodoxin-like fold" evidence="3">
    <location>
        <begin position="9"/>
        <end position="189"/>
    </location>
</feature>
<accession>A0ABX5A494</accession>
<reference evidence="4 5" key="1">
    <citation type="submission" date="2018-02" db="EMBL/GenBank/DDBJ databases">
        <title>Lelliotia aquatilis sp. nov., isolated from drinking water.</title>
        <authorList>
            <person name="Kaempfer P."/>
            <person name="Glaeser S."/>
            <person name="Exner M."/>
            <person name="Doijad S."/>
            <person name="Chakraborty T."/>
        </authorList>
    </citation>
    <scope>NUCLEOTIDE SEQUENCE [LARGE SCALE GENOMIC DNA]</scope>
    <source>
        <strain evidence="4 5">6331-17</strain>
    </source>
</reference>
<gene>
    <name evidence="4" type="ORF">C3712_05810</name>
</gene>
<dbReference type="EMBL" id="PQVW01000003">
    <property type="protein sequence ID" value="POZ25142.1"/>
    <property type="molecule type" value="Genomic_DNA"/>
</dbReference>
<sequence>MSNLQNIQNVLIITAHPVEDSLTRSLAVRIAEQYSRQGIRVDMNNLDSASFQPAMTNADLGVYHGKQALPDDIQAEQARVDSADMLVFVFPVYWWSVPGILKGWFDRVLTNGWAYKTADDGRIVGIMKNIPVRLVAIAGSDKSGFDRHGYTTAIHTQIVEGVFGFCGLKDITLDYLYEADTANSAQIDDFLKNVSPALIPHME</sequence>
<evidence type="ECO:0000259" key="3">
    <source>
        <dbReference type="Pfam" id="PF02525"/>
    </source>
</evidence>
<evidence type="ECO:0000313" key="4">
    <source>
        <dbReference type="EMBL" id="POZ25142.1"/>
    </source>
</evidence>
<keyword evidence="5" id="KW-1185">Reference proteome</keyword>
<proteinExistence type="inferred from homology"/>
<protein>
    <submittedName>
        <fullName evidence="4">NAD(P)H dehydrogenase</fullName>
    </submittedName>
</protein>
<dbReference type="InterPro" id="IPR029039">
    <property type="entry name" value="Flavoprotein-like_sf"/>
</dbReference>
<dbReference type="SUPFAM" id="SSF52218">
    <property type="entry name" value="Flavoproteins"/>
    <property type="match status" value="1"/>
</dbReference>
<evidence type="ECO:0000256" key="1">
    <source>
        <dbReference type="ARBA" id="ARBA00006252"/>
    </source>
</evidence>
<dbReference type="InterPro" id="IPR051545">
    <property type="entry name" value="NAD(P)H_dehydrogenase_qn"/>
</dbReference>
<evidence type="ECO:0000256" key="2">
    <source>
        <dbReference type="ARBA" id="ARBA00023002"/>
    </source>
</evidence>